<evidence type="ECO:0000256" key="6">
    <source>
        <dbReference type="ARBA" id="ARBA00012180"/>
    </source>
</evidence>
<evidence type="ECO:0000256" key="3">
    <source>
        <dbReference type="ARBA" id="ARBA00004065"/>
    </source>
</evidence>
<evidence type="ECO:0000256" key="8">
    <source>
        <dbReference type="ARBA" id="ARBA00022490"/>
    </source>
</evidence>
<accession>A9BCJ4</accession>
<evidence type="ECO:0000259" key="17">
    <source>
        <dbReference type="PROSITE" id="PS51975"/>
    </source>
</evidence>
<dbReference type="HOGENOM" id="CLU_036532_3_1_3"/>
<dbReference type="PROSITE" id="PS51975">
    <property type="entry name" value="RNASE_H_2"/>
    <property type="match status" value="1"/>
</dbReference>
<dbReference type="Pfam" id="PF01351">
    <property type="entry name" value="RNase_HII"/>
    <property type="match status" value="1"/>
</dbReference>
<dbReference type="AlphaFoldDB" id="A9BCJ4"/>
<comment type="cofactor">
    <cofactor evidence="2">
        <name>Mg(2+)</name>
        <dbReference type="ChEBI" id="CHEBI:18420"/>
    </cofactor>
</comment>
<dbReference type="RefSeq" id="WP_012196177.1">
    <property type="nucleotide sequence ID" value="NC_009976.1"/>
</dbReference>
<dbReference type="GO" id="GO:0030145">
    <property type="term" value="F:manganese ion binding"/>
    <property type="evidence" value="ECO:0007669"/>
    <property type="project" value="UniProtKB-UniRule"/>
</dbReference>
<keyword evidence="11 14" id="KW-0255">Endonuclease</keyword>
<feature type="binding site" evidence="14 15">
    <location>
        <position position="12"/>
    </location>
    <ligand>
        <name>a divalent metal cation</name>
        <dbReference type="ChEBI" id="CHEBI:60240"/>
    </ligand>
</feature>
<comment type="cofactor">
    <cofactor evidence="14 15">
        <name>Mn(2+)</name>
        <dbReference type="ChEBI" id="CHEBI:29035"/>
    </cofactor>
    <cofactor evidence="14 15">
        <name>Mg(2+)</name>
        <dbReference type="ChEBI" id="CHEBI:18420"/>
    </cofactor>
    <text evidence="14 15">Manganese or magnesium. Binds 1 divalent metal ion per monomer in the absence of substrate. May bind a second metal ion after substrate binding.</text>
</comment>
<comment type="catalytic activity">
    <reaction evidence="1 14 15 16">
        <text>Endonucleolytic cleavage to 5'-phosphomonoester.</text>
        <dbReference type="EC" id="3.1.26.4"/>
    </reaction>
</comment>
<dbReference type="NCBIfam" id="NF000595">
    <property type="entry name" value="PRK00015.1-3"/>
    <property type="match status" value="1"/>
</dbReference>
<reference evidence="18 19" key="1">
    <citation type="journal article" date="2007" name="PLoS Genet.">
        <title>Patterns and implications of gene gain and loss in the evolution of Prochlorococcus.</title>
        <authorList>
            <person name="Kettler G.C."/>
            <person name="Martiny A.C."/>
            <person name="Huang K."/>
            <person name="Zucker J."/>
            <person name="Coleman M.L."/>
            <person name="Rodrigue S."/>
            <person name="Chen F."/>
            <person name="Lapidus A."/>
            <person name="Ferriera S."/>
            <person name="Johnson J."/>
            <person name="Steglich C."/>
            <person name="Church G.M."/>
            <person name="Richardson P."/>
            <person name="Chisholm S.W."/>
        </authorList>
    </citation>
    <scope>NUCLEOTIDE SEQUENCE [LARGE SCALE GENOMIC DNA]</scope>
    <source>
        <strain evidence="19">MIT 9211</strain>
    </source>
</reference>
<dbReference type="CDD" id="cd07182">
    <property type="entry name" value="RNase_HII_bacteria_HII_like"/>
    <property type="match status" value="1"/>
</dbReference>
<keyword evidence="9 14" id="KW-0540">Nuclease</keyword>
<feature type="binding site" evidence="14 15">
    <location>
        <position position="107"/>
    </location>
    <ligand>
        <name>a divalent metal cation</name>
        <dbReference type="ChEBI" id="CHEBI:60240"/>
    </ligand>
</feature>
<dbReference type="InterPro" id="IPR024567">
    <property type="entry name" value="RNase_HII/HIII_dom"/>
</dbReference>
<evidence type="ECO:0000313" key="18">
    <source>
        <dbReference type="EMBL" id="ABX09556.1"/>
    </source>
</evidence>
<dbReference type="GO" id="GO:0005737">
    <property type="term" value="C:cytoplasm"/>
    <property type="evidence" value="ECO:0007669"/>
    <property type="project" value="UniProtKB-SubCell"/>
</dbReference>
<dbReference type="HAMAP" id="MF_00052_B">
    <property type="entry name" value="RNase_HII_B"/>
    <property type="match status" value="1"/>
</dbReference>
<dbReference type="GO" id="GO:0003723">
    <property type="term" value="F:RNA binding"/>
    <property type="evidence" value="ECO:0007669"/>
    <property type="project" value="UniProtKB-UniRule"/>
</dbReference>
<dbReference type="Proteomes" id="UP000000788">
    <property type="component" value="Chromosome"/>
</dbReference>
<evidence type="ECO:0000256" key="12">
    <source>
        <dbReference type="ARBA" id="ARBA00022801"/>
    </source>
</evidence>
<dbReference type="GO" id="GO:0043137">
    <property type="term" value="P:DNA replication, removal of RNA primer"/>
    <property type="evidence" value="ECO:0007669"/>
    <property type="project" value="TreeGrafter"/>
</dbReference>
<dbReference type="Gene3D" id="3.30.420.10">
    <property type="entry name" value="Ribonuclease H-like superfamily/Ribonuclease H"/>
    <property type="match status" value="1"/>
</dbReference>
<keyword evidence="10 14" id="KW-0479">Metal-binding</keyword>
<keyword evidence="12 14" id="KW-0378">Hydrolase</keyword>
<keyword evidence="8 14" id="KW-0963">Cytoplasm</keyword>
<evidence type="ECO:0000256" key="1">
    <source>
        <dbReference type="ARBA" id="ARBA00000077"/>
    </source>
</evidence>
<gene>
    <name evidence="14 18" type="primary">rnhB</name>
    <name evidence="18" type="ordered locus">P9211_16251</name>
</gene>
<name>A9BCJ4_PROM4</name>
<organism evidence="18 19">
    <name type="scientific">Prochlorococcus marinus (strain MIT 9211)</name>
    <dbReference type="NCBI Taxonomy" id="93059"/>
    <lineage>
        <taxon>Bacteria</taxon>
        <taxon>Bacillati</taxon>
        <taxon>Cyanobacteriota</taxon>
        <taxon>Cyanophyceae</taxon>
        <taxon>Synechococcales</taxon>
        <taxon>Prochlorococcaceae</taxon>
        <taxon>Prochlorococcus</taxon>
    </lineage>
</organism>
<comment type="similarity">
    <text evidence="5 14 16">Belongs to the RNase HII family.</text>
</comment>
<dbReference type="InterPro" id="IPR022898">
    <property type="entry name" value="RNase_HII"/>
</dbReference>
<keyword evidence="13 14" id="KW-0464">Manganese</keyword>
<dbReference type="InterPro" id="IPR036397">
    <property type="entry name" value="RNaseH_sf"/>
</dbReference>
<evidence type="ECO:0000256" key="14">
    <source>
        <dbReference type="HAMAP-Rule" id="MF_00052"/>
    </source>
</evidence>
<feature type="binding site" evidence="14 15">
    <location>
        <position position="11"/>
    </location>
    <ligand>
        <name>a divalent metal cation</name>
        <dbReference type="ChEBI" id="CHEBI:60240"/>
    </ligand>
</feature>
<evidence type="ECO:0000256" key="7">
    <source>
        <dbReference type="ARBA" id="ARBA00019179"/>
    </source>
</evidence>
<evidence type="ECO:0000256" key="13">
    <source>
        <dbReference type="ARBA" id="ARBA00023211"/>
    </source>
</evidence>
<proteinExistence type="inferred from homology"/>
<feature type="domain" description="RNase H type-2" evidence="17">
    <location>
        <begin position="5"/>
        <end position="196"/>
    </location>
</feature>
<evidence type="ECO:0000256" key="15">
    <source>
        <dbReference type="PROSITE-ProRule" id="PRU01319"/>
    </source>
</evidence>
<sequence length="196" mass="21328">MEEGIKIAGLDEVGKGCLFGPVFAAAVMLNNSSENQLLDAGLKDSKLLTKAKRAQLFPEILKLADNWGIGQASAKEIDSQGIRKATEKAMLRAIHKLTIHPSLLLIDGSLPLRLWKGNQENLIRGESKSPAIAAASVIAKESRDQVIKRLAKQFPGYGLETNVGYGTSNHRKALIKSGPTQLHRKSFLSKIIFEDS</sequence>
<comment type="subcellular location">
    <subcellularLocation>
        <location evidence="4 14">Cytoplasm</location>
    </subcellularLocation>
</comment>
<comment type="function">
    <text evidence="3 14 16">Endonuclease that specifically degrades the RNA of RNA-DNA hybrids.</text>
</comment>
<dbReference type="InterPro" id="IPR012337">
    <property type="entry name" value="RNaseH-like_sf"/>
</dbReference>
<evidence type="ECO:0000256" key="2">
    <source>
        <dbReference type="ARBA" id="ARBA00001946"/>
    </source>
</evidence>
<dbReference type="STRING" id="93059.P9211_16251"/>
<dbReference type="eggNOG" id="COG0164">
    <property type="taxonomic scope" value="Bacteria"/>
</dbReference>
<dbReference type="GO" id="GO:0006298">
    <property type="term" value="P:mismatch repair"/>
    <property type="evidence" value="ECO:0007669"/>
    <property type="project" value="TreeGrafter"/>
</dbReference>
<evidence type="ECO:0000256" key="11">
    <source>
        <dbReference type="ARBA" id="ARBA00022759"/>
    </source>
</evidence>
<dbReference type="PANTHER" id="PTHR10954">
    <property type="entry name" value="RIBONUCLEASE H2 SUBUNIT A"/>
    <property type="match status" value="1"/>
</dbReference>
<dbReference type="SUPFAM" id="SSF53098">
    <property type="entry name" value="Ribonuclease H-like"/>
    <property type="match status" value="1"/>
</dbReference>
<dbReference type="PANTHER" id="PTHR10954:SF18">
    <property type="entry name" value="RIBONUCLEASE HII"/>
    <property type="match status" value="1"/>
</dbReference>
<evidence type="ECO:0000256" key="4">
    <source>
        <dbReference type="ARBA" id="ARBA00004496"/>
    </source>
</evidence>
<dbReference type="NCBIfam" id="NF010537">
    <property type="entry name" value="PRK13925.1"/>
    <property type="match status" value="1"/>
</dbReference>
<dbReference type="GO" id="GO:0004523">
    <property type="term" value="F:RNA-DNA hybrid ribonuclease activity"/>
    <property type="evidence" value="ECO:0007669"/>
    <property type="project" value="UniProtKB-UniRule"/>
</dbReference>
<keyword evidence="19" id="KW-1185">Reference proteome</keyword>
<evidence type="ECO:0000313" key="19">
    <source>
        <dbReference type="Proteomes" id="UP000000788"/>
    </source>
</evidence>
<dbReference type="EC" id="3.1.26.4" evidence="6 14"/>
<dbReference type="KEGG" id="pmj:P9211_16251"/>
<dbReference type="OrthoDB" id="9803420at2"/>
<evidence type="ECO:0000256" key="10">
    <source>
        <dbReference type="ARBA" id="ARBA00022723"/>
    </source>
</evidence>
<evidence type="ECO:0000256" key="16">
    <source>
        <dbReference type="RuleBase" id="RU003515"/>
    </source>
</evidence>
<protein>
    <recommendedName>
        <fullName evidence="7 14">Ribonuclease HII</fullName>
        <shortName evidence="14">RNase HII</shortName>
        <ecNumber evidence="6 14">3.1.26.4</ecNumber>
    </recommendedName>
</protein>
<evidence type="ECO:0000256" key="9">
    <source>
        <dbReference type="ARBA" id="ARBA00022722"/>
    </source>
</evidence>
<evidence type="ECO:0000256" key="5">
    <source>
        <dbReference type="ARBA" id="ARBA00007383"/>
    </source>
</evidence>
<dbReference type="InterPro" id="IPR001352">
    <property type="entry name" value="RNase_HII/HIII"/>
</dbReference>
<dbReference type="GO" id="GO:0032299">
    <property type="term" value="C:ribonuclease H2 complex"/>
    <property type="evidence" value="ECO:0007669"/>
    <property type="project" value="TreeGrafter"/>
</dbReference>
<dbReference type="EMBL" id="CP000878">
    <property type="protein sequence ID" value="ABX09556.1"/>
    <property type="molecule type" value="Genomic_DNA"/>
</dbReference>